<dbReference type="Gene3D" id="3.40.1780.10">
    <property type="entry name" value="QueA-like"/>
    <property type="match status" value="1"/>
</dbReference>
<dbReference type="GO" id="GO:0008616">
    <property type="term" value="P:tRNA queuosine(34) biosynthetic process"/>
    <property type="evidence" value="ECO:0007669"/>
    <property type="project" value="UniProtKB-KW"/>
</dbReference>
<dbReference type="KEGG" id="buy:D8S85_08610"/>
<accession>A0A3S9VZL3</accession>
<dbReference type="PANTHER" id="PTHR30307">
    <property type="entry name" value="S-ADENOSYLMETHIONINE:TRNA RIBOSYLTRANSFERASE-ISOMERASE"/>
    <property type="match status" value="1"/>
</dbReference>
<dbReference type="OrthoDB" id="9805933at2"/>
<sequence length="419" mass="48264">MTKKMAIENSRDMVEKLKEIRIEDYTYDLPDERIAKFPLENREASKLLIYEEGRIEERHFYEVPEILDAGKMLVFNNTKVIYARMLFQKVTGAVIEVFCLEPYRPSDYVQSFAAYGRCEWKCMVGNLKKWKEGTIFCHYRFEGKEYQLAATLKCREENDVIVEFTWDTPASFSEVLECCGRIPIPPYLNRESEEDDKIRYQTVYSKNEGSVAAPTAGLHFSIPVLKALREKGITIEELTLHVGAGTFRPVKSETIGGHDMHTEHISVRREVVEHLRAHPENIVAVGTTSVRTLESLYWMGVKRILGDENFNSLGQWEAYDLPSGYSLKESMTALLGWFDERDAELLKAKTTIIIVPGYSYRVITAMFTNFHQPQSTLLLLVAAAIGDDWHKVYDYALAHDFRFLSYGDSSLLKVRKDKK</sequence>
<gene>
    <name evidence="5" type="ORF">D8S85_08610</name>
</gene>
<evidence type="ECO:0000256" key="2">
    <source>
        <dbReference type="ARBA" id="ARBA00022679"/>
    </source>
</evidence>
<dbReference type="AlphaFoldDB" id="A0A3S9VZL3"/>
<dbReference type="Gene3D" id="2.40.10.240">
    <property type="entry name" value="QueA-like"/>
    <property type="match status" value="1"/>
</dbReference>
<dbReference type="InterPro" id="IPR042119">
    <property type="entry name" value="QueA_dom2"/>
</dbReference>
<evidence type="ECO:0000256" key="1">
    <source>
        <dbReference type="ARBA" id="ARBA00022490"/>
    </source>
</evidence>
<proteinExistence type="predicted"/>
<reference evidence="5 6" key="1">
    <citation type="submission" date="2018-10" db="EMBL/GenBank/DDBJ databases">
        <title>Butyricimonas faecalis sp. nov., isolated from human faeces and emended description of the genus Butyricimonas.</title>
        <authorList>
            <person name="Le Roy T."/>
            <person name="Van der Smissen P."/>
            <person name="Paquot A."/>
            <person name="Delzenne N."/>
            <person name="Muccioli G."/>
            <person name="Collet J.-F."/>
            <person name="Cani P.D."/>
        </authorList>
    </citation>
    <scope>NUCLEOTIDE SEQUENCE [LARGE SCALE GENOMIC DNA]</scope>
    <source>
        <strain evidence="5 6">H184</strain>
    </source>
</reference>
<name>A0A3S9VZL3_9BACT</name>
<dbReference type="PANTHER" id="PTHR30307:SF0">
    <property type="entry name" value="S-ADENOSYLMETHIONINE:TRNA RIBOSYLTRANSFERASE-ISOMERASE"/>
    <property type="match status" value="1"/>
</dbReference>
<dbReference type="GO" id="GO:0051075">
    <property type="term" value="F:S-adenosylmethionine:tRNA ribosyltransferase-isomerase activity"/>
    <property type="evidence" value="ECO:0007669"/>
    <property type="project" value="TreeGrafter"/>
</dbReference>
<evidence type="ECO:0000313" key="6">
    <source>
        <dbReference type="Proteomes" id="UP000270673"/>
    </source>
</evidence>
<protein>
    <submittedName>
        <fullName evidence="5">S-adenosylmethionine:tRNA ribosyltransferase-isomerase</fullName>
    </submittedName>
</protein>
<keyword evidence="5" id="KW-0413">Isomerase</keyword>
<dbReference type="Proteomes" id="UP000270673">
    <property type="component" value="Chromosome"/>
</dbReference>
<evidence type="ECO:0000256" key="4">
    <source>
        <dbReference type="ARBA" id="ARBA00022785"/>
    </source>
</evidence>
<keyword evidence="4" id="KW-0671">Queuosine biosynthesis</keyword>
<keyword evidence="2 5" id="KW-0808">Transferase</keyword>
<keyword evidence="3" id="KW-0949">S-adenosyl-L-methionine</keyword>
<dbReference type="EMBL" id="CP032819">
    <property type="protein sequence ID" value="AZS31958.1"/>
    <property type="molecule type" value="Genomic_DNA"/>
</dbReference>
<keyword evidence="1" id="KW-0963">Cytoplasm</keyword>
<dbReference type="InterPro" id="IPR003699">
    <property type="entry name" value="QueA"/>
</dbReference>
<dbReference type="Pfam" id="PF02547">
    <property type="entry name" value="Queuosine_synth"/>
    <property type="match status" value="1"/>
</dbReference>
<dbReference type="SUPFAM" id="SSF111337">
    <property type="entry name" value="QueA-like"/>
    <property type="match status" value="1"/>
</dbReference>
<evidence type="ECO:0000313" key="5">
    <source>
        <dbReference type="EMBL" id="AZS31958.1"/>
    </source>
</evidence>
<evidence type="ECO:0000256" key="3">
    <source>
        <dbReference type="ARBA" id="ARBA00022691"/>
    </source>
</evidence>
<organism evidence="5 6">
    <name type="scientific">Butyricimonas faecalis</name>
    <dbReference type="NCBI Taxonomy" id="2093856"/>
    <lineage>
        <taxon>Bacteria</taxon>
        <taxon>Pseudomonadati</taxon>
        <taxon>Bacteroidota</taxon>
        <taxon>Bacteroidia</taxon>
        <taxon>Bacteroidales</taxon>
        <taxon>Odoribacteraceae</taxon>
        <taxon>Butyricimonas</taxon>
    </lineage>
</organism>
<dbReference type="InterPro" id="IPR042118">
    <property type="entry name" value="QueA_dom1"/>
</dbReference>
<keyword evidence="6" id="KW-1185">Reference proteome</keyword>
<dbReference type="InterPro" id="IPR036100">
    <property type="entry name" value="QueA_sf"/>
</dbReference>